<proteinExistence type="predicted"/>
<dbReference type="EMBL" id="JAYWIO010000004">
    <property type="protein sequence ID" value="KAK7269082.1"/>
    <property type="molecule type" value="Genomic_DNA"/>
</dbReference>
<evidence type="ECO:0000313" key="1">
    <source>
        <dbReference type="EMBL" id="KAK7269082.1"/>
    </source>
</evidence>
<accession>A0AAN9F3K1</accession>
<dbReference type="Proteomes" id="UP001372338">
    <property type="component" value="Unassembled WGS sequence"/>
</dbReference>
<organism evidence="1 2">
    <name type="scientific">Crotalaria pallida</name>
    <name type="common">Smooth rattlebox</name>
    <name type="synonym">Crotalaria striata</name>
    <dbReference type="NCBI Taxonomy" id="3830"/>
    <lineage>
        <taxon>Eukaryota</taxon>
        <taxon>Viridiplantae</taxon>
        <taxon>Streptophyta</taxon>
        <taxon>Embryophyta</taxon>
        <taxon>Tracheophyta</taxon>
        <taxon>Spermatophyta</taxon>
        <taxon>Magnoliopsida</taxon>
        <taxon>eudicotyledons</taxon>
        <taxon>Gunneridae</taxon>
        <taxon>Pentapetalae</taxon>
        <taxon>rosids</taxon>
        <taxon>fabids</taxon>
        <taxon>Fabales</taxon>
        <taxon>Fabaceae</taxon>
        <taxon>Papilionoideae</taxon>
        <taxon>50 kb inversion clade</taxon>
        <taxon>genistoids sensu lato</taxon>
        <taxon>core genistoids</taxon>
        <taxon>Crotalarieae</taxon>
        <taxon>Crotalaria</taxon>
    </lineage>
</organism>
<keyword evidence="2" id="KW-1185">Reference proteome</keyword>
<comment type="caution">
    <text evidence="1">The sequence shown here is derived from an EMBL/GenBank/DDBJ whole genome shotgun (WGS) entry which is preliminary data.</text>
</comment>
<name>A0AAN9F3K1_CROPI</name>
<evidence type="ECO:0000313" key="2">
    <source>
        <dbReference type="Proteomes" id="UP001372338"/>
    </source>
</evidence>
<sequence>MKVNNLPDQNHVCNAMFISSAQNNKKIQRIFLKKNDPKIGALMQQAELLSSLALKVDPGNMDQSLENVWKGT</sequence>
<protein>
    <submittedName>
        <fullName evidence="1">Uncharacterized protein</fullName>
    </submittedName>
</protein>
<gene>
    <name evidence="1" type="ORF">RIF29_21798</name>
</gene>
<dbReference type="AlphaFoldDB" id="A0AAN9F3K1"/>
<reference evidence="1 2" key="1">
    <citation type="submission" date="2024-01" db="EMBL/GenBank/DDBJ databases">
        <title>The genomes of 5 underutilized Papilionoideae crops provide insights into root nodulation and disease resistanc.</title>
        <authorList>
            <person name="Yuan L."/>
        </authorList>
    </citation>
    <scope>NUCLEOTIDE SEQUENCE [LARGE SCALE GENOMIC DNA]</scope>
    <source>
        <strain evidence="1">ZHUSHIDOU_FW_LH</strain>
        <tissue evidence="1">Leaf</tissue>
    </source>
</reference>